<keyword evidence="3" id="KW-1185">Reference proteome</keyword>
<feature type="transmembrane region" description="Helical" evidence="1">
    <location>
        <begin position="514"/>
        <end position="534"/>
    </location>
</feature>
<dbReference type="Proteomes" id="UP000799444">
    <property type="component" value="Unassembled WGS sequence"/>
</dbReference>
<feature type="transmembrane region" description="Helical" evidence="1">
    <location>
        <begin position="72"/>
        <end position="93"/>
    </location>
</feature>
<name>A0A9P4QQN5_9PLEO</name>
<organism evidence="2 3">
    <name type="scientific">Polyplosphaeria fusca</name>
    <dbReference type="NCBI Taxonomy" id="682080"/>
    <lineage>
        <taxon>Eukaryota</taxon>
        <taxon>Fungi</taxon>
        <taxon>Dikarya</taxon>
        <taxon>Ascomycota</taxon>
        <taxon>Pezizomycotina</taxon>
        <taxon>Dothideomycetes</taxon>
        <taxon>Pleosporomycetidae</taxon>
        <taxon>Pleosporales</taxon>
        <taxon>Tetraplosphaeriaceae</taxon>
        <taxon>Polyplosphaeria</taxon>
    </lineage>
</organism>
<evidence type="ECO:0000313" key="2">
    <source>
        <dbReference type="EMBL" id="KAF2730899.1"/>
    </source>
</evidence>
<dbReference type="AlphaFoldDB" id="A0A9P4QQN5"/>
<feature type="transmembrane region" description="Helical" evidence="1">
    <location>
        <begin position="31"/>
        <end position="51"/>
    </location>
</feature>
<dbReference type="OrthoDB" id="5139479at2759"/>
<reference evidence="2" key="1">
    <citation type="journal article" date="2020" name="Stud. Mycol.">
        <title>101 Dothideomycetes genomes: a test case for predicting lifestyles and emergence of pathogens.</title>
        <authorList>
            <person name="Haridas S."/>
            <person name="Albert R."/>
            <person name="Binder M."/>
            <person name="Bloem J."/>
            <person name="Labutti K."/>
            <person name="Salamov A."/>
            <person name="Andreopoulos B."/>
            <person name="Baker S."/>
            <person name="Barry K."/>
            <person name="Bills G."/>
            <person name="Bluhm B."/>
            <person name="Cannon C."/>
            <person name="Castanera R."/>
            <person name="Culley D."/>
            <person name="Daum C."/>
            <person name="Ezra D."/>
            <person name="Gonzalez J."/>
            <person name="Henrissat B."/>
            <person name="Kuo A."/>
            <person name="Liang C."/>
            <person name="Lipzen A."/>
            <person name="Lutzoni F."/>
            <person name="Magnuson J."/>
            <person name="Mondo S."/>
            <person name="Nolan M."/>
            <person name="Ohm R."/>
            <person name="Pangilinan J."/>
            <person name="Park H.-J."/>
            <person name="Ramirez L."/>
            <person name="Alfaro M."/>
            <person name="Sun H."/>
            <person name="Tritt A."/>
            <person name="Yoshinaga Y."/>
            <person name="Zwiers L.-H."/>
            <person name="Turgeon B."/>
            <person name="Goodwin S."/>
            <person name="Spatafora J."/>
            <person name="Crous P."/>
            <person name="Grigoriev I."/>
        </authorList>
    </citation>
    <scope>NUCLEOTIDE SEQUENCE</scope>
    <source>
        <strain evidence="2">CBS 125425</strain>
    </source>
</reference>
<accession>A0A9P4QQN5</accession>
<gene>
    <name evidence="2" type="ORF">EJ04DRAFT_579546</name>
</gene>
<evidence type="ECO:0000256" key="1">
    <source>
        <dbReference type="SAM" id="Phobius"/>
    </source>
</evidence>
<comment type="caution">
    <text evidence="2">The sequence shown here is derived from an EMBL/GenBank/DDBJ whole genome shotgun (WGS) entry which is preliminary data.</text>
</comment>
<evidence type="ECO:0000313" key="3">
    <source>
        <dbReference type="Proteomes" id="UP000799444"/>
    </source>
</evidence>
<proteinExistence type="predicted"/>
<dbReference type="EMBL" id="ML996207">
    <property type="protein sequence ID" value="KAF2730899.1"/>
    <property type="molecule type" value="Genomic_DNA"/>
</dbReference>
<keyword evidence="1" id="KW-0812">Transmembrane</keyword>
<keyword evidence="1" id="KW-1133">Transmembrane helix</keyword>
<protein>
    <submittedName>
        <fullName evidence="2">Uncharacterized protein</fullName>
    </submittedName>
</protein>
<sequence>MPRPKRQRPSWLPRWIPYKDGRYLGLARQTLLAWSSTVLALAFFLMTIAYVTEKSRLSKARFVHSSRSNTILVLRVLSEAAGVFLAGSIYSTFEVVQWLLISRPEGIRLPQFLALQSSTGPLGLLVIAFGKGLSAGEWPMGPRIMSLLRLMAELTVPVLGVVIMSNVNTEVIYLPIASTVTPFSVGMEPFNASVASQLGVMEDMLFNIAYVSFLTNPLHAVDINSDFSSNRGDCEKGLSVSTNHSCTRHVMIAQELQNFEAGLPATPGEETSVLLSMNQQVYTMQFQDNIDISKNDLHCEDFHSGPGYYRICTSSGPNDWLHASMIPCPATLVANSSCTTDLSWHSSPGFTTALQPSLLNATISYDRQDGRILSYTPHTTPTRTPLPSPSLLSALTHILNTTLPGTAPPTTNPLLGPPTNFFGRLVTGHMYRISKLSLTHPSSRIKGTNALQSILAMTLYYSQNGVLAQTVLPFAPNASSPTTPSRGAFAVSPTDSLLAYAQTRYRLRIGRGTLIAYGVLGGLAIVVCVVALVVGSVGELGGLEAEPTLWPAWDFFTQCRVEGEGGKVVGGEKRVEMGWIREGREVFREMGGLRVRRRKRVARGEGGMELPGVEGVG</sequence>
<keyword evidence="1" id="KW-0472">Membrane</keyword>